<protein>
    <submittedName>
        <fullName evidence="1">Uncharacterized protein</fullName>
    </submittedName>
</protein>
<accession>A0A8J2PUR4</accession>
<dbReference type="Proteomes" id="UP000708208">
    <property type="component" value="Unassembled WGS sequence"/>
</dbReference>
<dbReference type="EMBL" id="CAJVCH010571649">
    <property type="protein sequence ID" value="CAG7838110.1"/>
    <property type="molecule type" value="Genomic_DNA"/>
</dbReference>
<organism evidence="1 2">
    <name type="scientific">Allacma fusca</name>
    <dbReference type="NCBI Taxonomy" id="39272"/>
    <lineage>
        <taxon>Eukaryota</taxon>
        <taxon>Metazoa</taxon>
        <taxon>Ecdysozoa</taxon>
        <taxon>Arthropoda</taxon>
        <taxon>Hexapoda</taxon>
        <taxon>Collembola</taxon>
        <taxon>Symphypleona</taxon>
        <taxon>Sminthuridae</taxon>
        <taxon>Allacma</taxon>
    </lineage>
</organism>
<gene>
    <name evidence="1" type="ORF">AFUS01_LOCUS47116</name>
</gene>
<proteinExistence type="predicted"/>
<name>A0A8J2PUR4_9HEXA</name>
<dbReference type="AlphaFoldDB" id="A0A8J2PUR4"/>
<evidence type="ECO:0000313" key="2">
    <source>
        <dbReference type="Proteomes" id="UP000708208"/>
    </source>
</evidence>
<comment type="caution">
    <text evidence="1">The sequence shown here is derived from an EMBL/GenBank/DDBJ whole genome shotgun (WGS) entry which is preliminary data.</text>
</comment>
<keyword evidence="2" id="KW-1185">Reference proteome</keyword>
<sequence length="70" mass="7954">MLFVVSVIWYCAIGNNCYCVVSSFQNLKNKSWRDSGTTEKRSSKIVQRLKYSKHGVATPFFPISGFPEDS</sequence>
<reference evidence="1" key="1">
    <citation type="submission" date="2021-06" db="EMBL/GenBank/DDBJ databases">
        <authorList>
            <person name="Hodson N. C."/>
            <person name="Mongue J. A."/>
            <person name="Jaron S. K."/>
        </authorList>
    </citation>
    <scope>NUCLEOTIDE SEQUENCE</scope>
</reference>
<evidence type="ECO:0000313" key="1">
    <source>
        <dbReference type="EMBL" id="CAG7838110.1"/>
    </source>
</evidence>